<dbReference type="GeneID" id="14493050"/>
<dbReference type="eggNOG" id="KOG0955">
    <property type="taxonomic scope" value="Eukaryota"/>
</dbReference>
<dbReference type="PROSITE" id="PS51805">
    <property type="entry name" value="EPHD"/>
    <property type="match status" value="1"/>
</dbReference>
<keyword evidence="2" id="KW-0863">Zinc-finger</keyword>
<dbReference type="Pfam" id="PF01426">
    <property type="entry name" value="BAH"/>
    <property type="match status" value="1"/>
</dbReference>
<evidence type="ECO:0000256" key="3">
    <source>
        <dbReference type="ARBA" id="ARBA00022833"/>
    </source>
</evidence>
<dbReference type="GO" id="GO:0070211">
    <property type="term" value="C:Snt2C complex"/>
    <property type="evidence" value="ECO:0007669"/>
    <property type="project" value="EnsemblFungi"/>
</dbReference>
<organism evidence="10 11">
    <name type="scientific">Henningerozyma blattae (strain ATCC 34711 / CBS 6284 / DSM 70876 / NBRC 10599 / NRRL Y-10934 / UCD 77-7)</name>
    <name type="common">Yeast</name>
    <name type="synonym">Tetrapisispora blattae</name>
    <dbReference type="NCBI Taxonomy" id="1071380"/>
    <lineage>
        <taxon>Eukaryota</taxon>
        <taxon>Fungi</taxon>
        <taxon>Dikarya</taxon>
        <taxon>Ascomycota</taxon>
        <taxon>Saccharomycotina</taxon>
        <taxon>Saccharomycetes</taxon>
        <taxon>Saccharomycetales</taxon>
        <taxon>Saccharomycetaceae</taxon>
        <taxon>Henningerozyma</taxon>
    </lineage>
</organism>
<dbReference type="Gene3D" id="1.10.10.60">
    <property type="entry name" value="Homeodomain-like"/>
    <property type="match status" value="1"/>
</dbReference>
<dbReference type="InterPro" id="IPR001965">
    <property type="entry name" value="Znf_PHD"/>
</dbReference>
<dbReference type="PROSITE" id="PS51156">
    <property type="entry name" value="ELM2"/>
    <property type="match status" value="1"/>
</dbReference>
<dbReference type="InterPro" id="IPR034732">
    <property type="entry name" value="EPHD"/>
</dbReference>
<evidence type="ECO:0000259" key="7">
    <source>
        <dbReference type="PROSITE" id="PS51156"/>
    </source>
</evidence>
<dbReference type="InterPro" id="IPR011011">
    <property type="entry name" value="Znf_FYVE_PHD"/>
</dbReference>
<dbReference type="CDD" id="cd15667">
    <property type="entry name" value="ePHD_Snt2p_like"/>
    <property type="match status" value="1"/>
</dbReference>
<dbReference type="GO" id="GO:0008270">
    <property type="term" value="F:zinc ion binding"/>
    <property type="evidence" value="ECO:0007669"/>
    <property type="project" value="UniProtKB-KW"/>
</dbReference>
<gene>
    <name evidence="10" type="primary">TBLA0A06140</name>
    <name evidence="10" type="ORF">TBLA_0A06140</name>
</gene>
<keyword evidence="11" id="KW-1185">Reference proteome</keyword>
<dbReference type="KEGG" id="tbl:TBLA_0A06140"/>
<keyword evidence="4" id="KW-0539">Nucleus</keyword>
<keyword evidence="3" id="KW-0862">Zinc</keyword>
<dbReference type="GO" id="GO:0034599">
    <property type="term" value="P:cellular response to oxidative stress"/>
    <property type="evidence" value="ECO:0007669"/>
    <property type="project" value="EnsemblFungi"/>
</dbReference>
<evidence type="ECO:0000256" key="4">
    <source>
        <dbReference type="ARBA" id="ARBA00023242"/>
    </source>
</evidence>
<feature type="region of interest" description="Disordered" evidence="5">
    <location>
        <begin position="887"/>
        <end position="912"/>
    </location>
</feature>
<dbReference type="SMART" id="SM00439">
    <property type="entry name" value="BAH"/>
    <property type="match status" value="1"/>
</dbReference>
<feature type="domain" description="SANT" evidence="8">
    <location>
        <begin position="562"/>
        <end position="613"/>
    </location>
</feature>
<accession>I2GWA4</accession>
<evidence type="ECO:0000313" key="11">
    <source>
        <dbReference type="Proteomes" id="UP000002866"/>
    </source>
</evidence>
<dbReference type="PANTHER" id="PTHR47672:SF1">
    <property type="entry name" value="E3 UBIQUITIN-PROTEIN LIGASE SNT2"/>
    <property type="match status" value="1"/>
</dbReference>
<feature type="domain" description="BAH" evidence="6">
    <location>
        <begin position="124"/>
        <end position="261"/>
    </location>
</feature>
<sequence length="1457" mass="169590">MSEEELNYSLEQKRADTADTAIKLQSSTRDRDDELVKQIQQLENTHPIITQSNQENNSNLADIENDLSLDKIRYQQYMSSLTSWNFIPKLPPSYRKDSRFSNILELEDAFVDIQKQELYDDGHLLLAQNDTIYILSEPIGDPYYIGRIVEFVCKVAYIDKVQEAQKYTTKFPPKYFQLRMNWFYRPRDINKNVTAFDPRLLYASLQEDLCPITSFRGKCVVSHREEITEVLPSVSVSYTRSNCFYFDQLYDKYTARFYNVWCTNKLLNRFSESSFLYALAKRIHYVFAEDDYPFVNILKKYVFLNVNKEDNLVGKNCWDKRCSVCGEWCYNKESIACINCGDSTHLHCLTDSQKADANLEKPWNCSTCIWKDDDPLKYEKQKIQKEKTQTEFIESSRSYLNTQALASISKDVEYNKENGQFQYVGSSLVSRMGDILDEHAYIPFPSKDPRIGSQYQWLNPTNTDNWKKIPYTENSLTFERGSDSNEKNSTSKLLWKMNKTKINDQQLQDYLHICKERFPELLDIQAECTNFIDNVLQILIENNYDTKKSLHICNEILTRKYLKEPTFNIAEVNRFEKAIKKYGKNLQLVCKEVETQPMTMIVRFYYFWKKTPSGNDILSNYKRKIMNQKSTNYLESPSISEPHKRKSRKRRTSNDELSLSQTSDANDWELKYIDDSSIDTESSSLYTLHFNCSFCNLDYSPMWYKVIGQLENQQTSSRMHIGINGNNKLSSKSISEEKPGVLCMRCARLWRRYGIKWQNPVSVLSALNVFKNGDLFEVFNNFFYETDINHLCSSPEKAHENRIEWELVQDAELISRQRLDICIDPEVLRKLKRISNSNHKLIYKKVKKYMKKYDHYPEIMENELDSYIEKVKISAAKSAHGTHNILNDNLESTFSPSNENRTPELNHSANSNPNSISYSTLSSFNSINEILQESQDTDLMTGLQRQYPNGPKTNLSHIITVKGPNSTLFETSVNSHTNIVTVDESLQMHLDYLLKYGTKAILNKSANNLPSTKRRKVTQPNDSQKVRVNFSDRENITISTFNSDSHIELDSYNKFKPYSLDDNTYLKSTIENNCQMKFNNLQTHSTCAVCSGAFRSNTLLKLTCYNCNLCVHPNCYGVYLSENMTNQKELEQYLWRCDPCSSSSDLTSSTYRQCMLCNNKTMNPTLNETNKIATYQNALKQTIQGSWCHVLCAVFNEKIKFVNTKELKPITSAETVLQDHSNQICKECSVIGGGLIKCSVCDTTVHASCARKNNKYSMGFFKEYLINGTANNQKTLYDPLQKSHYVLKPEIYCDTHIDSFQLLKDTVLFEIDDIPHDETRTYLQIYCDTYKDSKFENIMNDRQYDLGLLKSEESSVVHNKFSLPNNNIERIKSILEQNIQLSDNHENFQWCNNNLQHFTCNHRDYDNELHTEYSSIIPTKVNRKLISHGPLRTLLNGLNNRWLNDDIYELLANRSDT</sequence>
<feature type="region of interest" description="Disordered" evidence="5">
    <location>
        <begin position="632"/>
        <end position="660"/>
    </location>
</feature>
<dbReference type="RefSeq" id="XP_004177925.1">
    <property type="nucleotide sequence ID" value="XM_004177877.1"/>
</dbReference>
<keyword evidence="1" id="KW-0479">Metal-binding</keyword>
<evidence type="ECO:0000259" key="9">
    <source>
        <dbReference type="PROSITE" id="PS51805"/>
    </source>
</evidence>
<dbReference type="EMBL" id="HE806316">
    <property type="protein sequence ID" value="CCH58406.1"/>
    <property type="molecule type" value="Genomic_DNA"/>
</dbReference>
<dbReference type="SMART" id="SM00249">
    <property type="entry name" value="PHD"/>
    <property type="match status" value="3"/>
</dbReference>
<reference evidence="10 11" key="1">
    <citation type="journal article" date="2011" name="Proc. Natl. Acad. Sci. U.S.A.">
        <title>Evolutionary erosion of yeast sex chromosomes by mating-type switching accidents.</title>
        <authorList>
            <person name="Gordon J.L."/>
            <person name="Armisen D."/>
            <person name="Proux-Wera E."/>
            <person name="Oheigeartaigh S.S."/>
            <person name="Byrne K.P."/>
            <person name="Wolfe K.H."/>
        </authorList>
    </citation>
    <scope>NUCLEOTIDE SEQUENCE [LARGE SCALE GENOMIC DNA]</scope>
    <source>
        <strain evidence="11">ATCC 34711 / CBS 6284 / DSM 70876 / NBRC 10599 / NRRL Y-10934 / UCD 77-7</strain>
    </source>
</reference>
<evidence type="ECO:0000259" key="6">
    <source>
        <dbReference type="PROSITE" id="PS51038"/>
    </source>
</evidence>
<dbReference type="Gene3D" id="3.30.40.10">
    <property type="entry name" value="Zinc/RING finger domain, C3HC4 (zinc finger)"/>
    <property type="match status" value="1"/>
</dbReference>
<dbReference type="CDD" id="cd15498">
    <property type="entry name" value="PHD2_Snt2p_like"/>
    <property type="match status" value="1"/>
</dbReference>
<dbReference type="GO" id="GO:0003682">
    <property type="term" value="F:chromatin binding"/>
    <property type="evidence" value="ECO:0007669"/>
    <property type="project" value="InterPro"/>
</dbReference>
<evidence type="ECO:0008006" key="12">
    <source>
        <dbReference type="Google" id="ProtNLM"/>
    </source>
</evidence>
<protein>
    <recommendedName>
        <fullName evidence="12">BAH domain-containing protein</fullName>
    </recommendedName>
</protein>
<proteinExistence type="predicted"/>
<dbReference type="OrthoDB" id="336088at2759"/>
<dbReference type="InterPro" id="IPR009057">
    <property type="entry name" value="Homeodomain-like_sf"/>
</dbReference>
<dbReference type="PROSITE" id="PS51038">
    <property type="entry name" value="BAH"/>
    <property type="match status" value="1"/>
</dbReference>
<dbReference type="GO" id="GO:0006357">
    <property type="term" value="P:regulation of transcription by RNA polymerase II"/>
    <property type="evidence" value="ECO:0007669"/>
    <property type="project" value="EnsemblFungi"/>
</dbReference>
<evidence type="ECO:0000259" key="8">
    <source>
        <dbReference type="PROSITE" id="PS51293"/>
    </source>
</evidence>
<dbReference type="OMA" id="TWCHVIC"/>
<evidence type="ECO:0000313" key="10">
    <source>
        <dbReference type="EMBL" id="CCH58406.1"/>
    </source>
</evidence>
<feature type="domain" description="PHD-type" evidence="9">
    <location>
        <begin position="1151"/>
        <end position="1269"/>
    </location>
</feature>
<dbReference type="GO" id="GO:0048189">
    <property type="term" value="C:Lid2 complex"/>
    <property type="evidence" value="ECO:0007669"/>
    <property type="project" value="TreeGrafter"/>
</dbReference>
<dbReference type="HOGENOM" id="CLU_001514_2_0_1"/>
<dbReference type="Proteomes" id="UP000002866">
    <property type="component" value="Chromosome 1"/>
</dbReference>
<dbReference type="STRING" id="1071380.I2GWA4"/>
<evidence type="ECO:0000256" key="2">
    <source>
        <dbReference type="ARBA" id="ARBA00022771"/>
    </source>
</evidence>
<dbReference type="InterPro" id="IPR043151">
    <property type="entry name" value="BAH_sf"/>
</dbReference>
<dbReference type="InterPro" id="IPR013083">
    <property type="entry name" value="Znf_RING/FYVE/PHD"/>
</dbReference>
<dbReference type="PROSITE" id="PS51293">
    <property type="entry name" value="SANT"/>
    <property type="match status" value="1"/>
</dbReference>
<dbReference type="SUPFAM" id="SSF46689">
    <property type="entry name" value="Homeodomain-like"/>
    <property type="match status" value="1"/>
</dbReference>
<evidence type="ECO:0000256" key="1">
    <source>
        <dbReference type="ARBA" id="ARBA00022723"/>
    </source>
</evidence>
<dbReference type="Gene3D" id="2.30.30.490">
    <property type="match status" value="1"/>
</dbReference>
<name>I2GWA4_HENB6</name>
<dbReference type="Pfam" id="PF13832">
    <property type="entry name" value="zf-HC5HC2H_2"/>
    <property type="match status" value="1"/>
</dbReference>
<dbReference type="SUPFAM" id="SSF57903">
    <property type="entry name" value="FYVE/PHD zinc finger"/>
    <property type="match status" value="2"/>
</dbReference>
<dbReference type="InParanoid" id="I2GWA4"/>
<evidence type="ECO:0000256" key="5">
    <source>
        <dbReference type="SAM" id="MobiDB-lite"/>
    </source>
</evidence>
<dbReference type="InterPro" id="IPR001025">
    <property type="entry name" value="BAH_dom"/>
</dbReference>
<dbReference type="PANTHER" id="PTHR47672">
    <property type="entry name" value="E3 UBIQUITIN-PROTEIN LIGASE SNT2"/>
    <property type="match status" value="1"/>
</dbReference>
<dbReference type="InterPro" id="IPR029617">
    <property type="entry name" value="Snt2"/>
</dbReference>
<dbReference type="FunCoup" id="I2GWA4">
    <property type="interactions" value="75"/>
</dbReference>
<dbReference type="GO" id="GO:0061630">
    <property type="term" value="F:ubiquitin protein ligase activity"/>
    <property type="evidence" value="ECO:0007669"/>
    <property type="project" value="EnsemblFungi"/>
</dbReference>
<dbReference type="GO" id="GO:0036205">
    <property type="term" value="P:histone catabolic process"/>
    <property type="evidence" value="ECO:0007669"/>
    <property type="project" value="EnsemblFungi"/>
</dbReference>
<dbReference type="InterPro" id="IPR017884">
    <property type="entry name" value="SANT_dom"/>
</dbReference>
<feature type="domain" description="ELM2" evidence="7">
    <location>
        <begin position="447"/>
        <end position="557"/>
    </location>
</feature>
<dbReference type="InterPro" id="IPR000949">
    <property type="entry name" value="ELM2_dom"/>
</dbReference>